<dbReference type="OrthoDB" id="999762at2759"/>
<evidence type="ECO:0000313" key="2">
    <source>
        <dbReference type="Proteomes" id="UP000257109"/>
    </source>
</evidence>
<keyword evidence="2" id="KW-1185">Reference proteome</keyword>
<organism evidence="1 2">
    <name type="scientific">Mucuna pruriens</name>
    <name type="common">Velvet bean</name>
    <name type="synonym">Dolichos pruriens</name>
    <dbReference type="NCBI Taxonomy" id="157652"/>
    <lineage>
        <taxon>Eukaryota</taxon>
        <taxon>Viridiplantae</taxon>
        <taxon>Streptophyta</taxon>
        <taxon>Embryophyta</taxon>
        <taxon>Tracheophyta</taxon>
        <taxon>Spermatophyta</taxon>
        <taxon>Magnoliopsida</taxon>
        <taxon>eudicotyledons</taxon>
        <taxon>Gunneridae</taxon>
        <taxon>Pentapetalae</taxon>
        <taxon>rosids</taxon>
        <taxon>fabids</taxon>
        <taxon>Fabales</taxon>
        <taxon>Fabaceae</taxon>
        <taxon>Papilionoideae</taxon>
        <taxon>50 kb inversion clade</taxon>
        <taxon>NPAAA clade</taxon>
        <taxon>indigoferoid/millettioid clade</taxon>
        <taxon>Phaseoleae</taxon>
        <taxon>Mucuna</taxon>
    </lineage>
</organism>
<protein>
    <submittedName>
        <fullName evidence="1">Uncharacterized protein</fullName>
    </submittedName>
</protein>
<evidence type="ECO:0000313" key="1">
    <source>
        <dbReference type="EMBL" id="RDY12962.1"/>
    </source>
</evidence>
<name>A0A371ID26_MUCPR</name>
<proteinExistence type="predicted"/>
<gene>
    <name evidence="1" type="ORF">CR513_02184</name>
</gene>
<dbReference type="Proteomes" id="UP000257109">
    <property type="component" value="Unassembled WGS sequence"/>
</dbReference>
<comment type="caution">
    <text evidence="1">The sequence shown here is derived from an EMBL/GenBank/DDBJ whole genome shotgun (WGS) entry which is preliminary data.</text>
</comment>
<reference evidence="1" key="1">
    <citation type="submission" date="2018-05" db="EMBL/GenBank/DDBJ databases">
        <title>Draft genome of Mucuna pruriens seed.</title>
        <authorList>
            <person name="Nnadi N.E."/>
            <person name="Vos R."/>
            <person name="Hasami M.H."/>
            <person name="Devisetty U.K."/>
            <person name="Aguiy J.C."/>
        </authorList>
    </citation>
    <scope>NUCLEOTIDE SEQUENCE [LARGE SCALE GENOMIC DNA]</scope>
    <source>
        <strain evidence="1">JCA_2017</strain>
    </source>
</reference>
<dbReference type="AlphaFoldDB" id="A0A371ID26"/>
<accession>A0A371ID26</accession>
<sequence>MGIRSSYFMKVQHRKWTRQKNRFHGHKVEKIHTSRPLVRDEHGRSGLNKPIHMSINMDTHLLPKFHGLASNTQQFGIRGSPTSKVVNERFENKIIELTSLVRQLAIRQPHNSPLVKEYGMCASIEHSTNVCPILQEIEP</sequence>
<dbReference type="EMBL" id="QJKJ01000373">
    <property type="protein sequence ID" value="RDY12962.1"/>
    <property type="molecule type" value="Genomic_DNA"/>
</dbReference>
<feature type="non-terminal residue" evidence="1">
    <location>
        <position position="1"/>
    </location>
</feature>